<reference evidence="2 3" key="1">
    <citation type="submission" date="2019-01" db="EMBL/GenBank/DDBJ databases">
        <authorList>
            <person name="Sayadi A."/>
        </authorList>
    </citation>
    <scope>NUCLEOTIDE SEQUENCE [LARGE SCALE GENOMIC DNA]</scope>
</reference>
<dbReference type="PANTHER" id="PTHR47055:SF3">
    <property type="entry name" value="PHORBOL-ESTER_DAG-TYPE DOMAIN-CONTAINING PROTEIN"/>
    <property type="match status" value="1"/>
</dbReference>
<evidence type="ECO:0000313" key="3">
    <source>
        <dbReference type="Proteomes" id="UP000410492"/>
    </source>
</evidence>
<feature type="domain" description="PiggyBac transposable element-derived protein" evidence="1">
    <location>
        <begin position="2"/>
        <end position="359"/>
    </location>
</feature>
<protein>
    <recommendedName>
        <fullName evidence="1">PiggyBac transposable element-derived protein domain-containing protein</fullName>
    </recommendedName>
</protein>
<dbReference type="Pfam" id="PF13843">
    <property type="entry name" value="DDE_Tnp_1_7"/>
    <property type="match status" value="1"/>
</dbReference>
<dbReference type="AlphaFoldDB" id="A0A653D0E7"/>
<dbReference type="InterPro" id="IPR052638">
    <property type="entry name" value="PiggyBac_TE-derived"/>
</dbReference>
<dbReference type="GO" id="GO:0043565">
    <property type="term" value="F:sequence-specific DNA binding"/>
    <property type="evidence" value="ECO:0007669"/>
    <property type="project" value="TreeGrafter"/>
</dbReference>
<evidence type="ECO:0000313" key="2">
    <source>
        <dbReference type="EMBL" id="VEN53421.1"/>
    </source>
</evidence>
<dbReference type="OrthoDB" id="6766487at2759"/>
<accession>A0A653D0E7</accession>
<organism evidence="2 3">
    <name type="scientific">Callosobruchus maculatus</name>
    <name type="common">Southern cowpea weevil</name>
    <name type="synonym">Pulse bruchid</name>
    <dbReference type="NCBI Taxonomy" id="64391"/>
    <lineage>
        <taxon>Eukaryota</taxon>
        <taxon>Metazoa</taxon>
        <taxon>Ecdysozoa</taxon>
        <taxon>Arthropoda</taxon>
        <taxon>Hexapoda</taxon>
        <taxon>Insecta</taxon>
        <taxon>Pterygota</taxon>
        <taxon>Neoptera</taxon>
        <taxon>Endopterygota</taxon>
        <taxon>Coleoptera</taxon>
        <taxon>Polyphaga</taxon>
        <taxon>Cucujiformia</taxon>
        <taxon>Chrysomeloidea</taxon>
        <taxon>Chrysomelidae</taxon>
        <taxon>Bruchinae</taxon>
        <taxon>Bruchini</taxon>
        <taxon>Callosobruchus</taxon>
    </lineage>
</organism>
<keyword evidence="3" id="KW-1185">Reference proteome</keyword>
<name>A0A653D0E7_CALMS</name>
<evidence type="ECO:0000259" key="1">
    <source>
        <dbReference type="Pfam" id="PF13843"/>
    </source>
</evidence>
<dbReference type="Proteomes" id="UP000410492">
    <property type="component" value="Unassembled WGS sequence"/>
</dbReference>
<dbReference type="InterPro" id="IPR029526">
    <property type="entry name" value="PGBD"/>
</dbReference>
<gene>
    <name evidence="2" type="ORF">CALMAC_LOCUS13224</name>
</gene>
<dbReference type="EMBL" id="CAACVG010009497">
    <property type="protein sequence ID" value="VEN53421.1"/>
    <property type="molecule type" value="Genomic_DNA"/>
</dbReference>
<dbReference type="PANTHER" id="PTHR47055">
    <property type="entry name" value="DDE_TNP_1_7 DOMAIN-CONTAINING PROTEIN"/>
    <property type="match status" value="1"/>
</dbReference>
<sequence>MDLFTAFFDREVIDVLVNYTNTYASQHNKNNTVSDDEFLCFIGVLILSGYMPVNRRRMCWENSADTKNTLVCEAISRDRFQYIMSNLHCNDNTLLNVNDKFSKMRPLFDALNERFRIFAPEQEDHSVDEAMVPYSGRHGCKKFIRGKPIRWGYKVWAGTTRLGYILWFDPYQGSSATLCDKYKDMGLGASVVLQYDDVLTKSGYRPYHIYFDNFFTSFSLLVALQERGIKGTGTIRENRIPSDPLENSKTMKKRIRGSMCYKVGNGKVLLCKWRDNSVTAVATNSLPITPLNKVKRYSRSEHKHIYVDQPHVIKKHNENMEGVDRSDQNIGLHRIAIRGKKWYFPLFCHAIDMAIQNAWQLHRLNNGKLDQLSCRRSIATNILETYKKTARRGPSKPPNNEHQFSRYDRLDHLVEYQNKQTRCRVCHKNSFFRCKKCEVALHPKDCFVFYHTP</sequence>
<proteinExistence type="predicted"/>